<dbReference type="SMART" id="SM01274">
    <property type="entry name" value="malic"/>
    <property type="match status" value="1"/>
</dbReference>
<dbReference type="AlphaFoldDB" id="A0A7D5RAK2"/>
<dbReference type="GO" id="GO:0046872">
    <property type="term" value="F:metal ion binding"/>
    <property type="evidence" value="ECO:0007669"/>
    <property type="project" value="UniProtKB-KW"/>
</dbReference>
<reference evidence="8 9" key="1">
    <citation type="submission" date="2018-02" db="EMBL/GenBank/DDBJ databases">
        <title>Complete genome of Nitrosopumilus ureaphilus PS0.</title>
        <authorList>
            <person name="Qin W."/>
            <person name="Zheng Y."/>
            <person name="Stahl D.A."/>
        </authorList>
    </citation>
    <scope>NUCLEOTIDE SEQUENCE [LARGE SCALE GENOMIC DNA]</scope>
    <source>
        <strain evidence="8 9">PS0</strain>
    </source>
</reference>
<dbReference type="InterPro" id="IPR015884">
    <property type="entry name" value="Malic_enzyme_CS"/>
</dbReference>
<dbReference type="InterPro" id="IPR012301">
    <property type="entry name" value="Malic_N_dom"/>
</dbReference>
<dbReference type="InterPro" id="IPR037062">
    <property type="entry name" value="Malic_N_dom_sf"/>
</dbReference>
<dbReference type="GeneID" id="56067436"/>
<dbReference type="Proteomes" id="UP000509478">
    <property type="component" value="Chromosome"/>
</dbReference>
<comment type="cofactor">
    <cofactor evidence="2">
        <name>Mg(2+)</name>
        <dbReference type="ChEBI" id="CHEBI:18420"/>
    </cofactor>
</comment>
<feature type="domain" description="Malic enzyme NAD-binding" evidence="6">
    <location>
        <begin position="161"/>
        <end position="384"/>
    </location>
</feature>
<dbReference type="PROSITE" id="PS00331">
    <property type="entry name" value="MALIC_ENZYMES"/>
    <property type="match status" value="1"/>
</dbReference>
<dbReference type="InterPro" id="IPR036291">
    <property type="entry name" value="NAD(P)-bd_dom_sf"/>
</dbReference>
<name>A0A7D5RAK2_9ARCH</name>
<feature type="domain" description="Malic enzyme N-terminal" evidence="7">
    <location>
        <begin position="15"/>
        <end position="148"/>
    </location>
</feature>
<dbReference type="InterPro" id="IPR051674">
    <property type="entry name" value="Malate_Decarboxylase"/>
</dbReference>
<dbReference type="RefSeq" id="WP_179372606.1">
    <property type="nucleotide sequence ID" value="NZ_CP026995.1"/>
</dbReference>
<keyword evidence="5" id="KW-0560">Oxidoreductase</keyword>
<dbReference type="InterPro" id="IPR046346">
    <property type="entry name" value="Aminoacid_DH-like_N_sf"/>
</dbReference>
<dbReference type="SMART" id="SM00919">
    <property type="entry name" value="Malic_M"/>
    <property type="match status" value="1"/>
</dbReference>
<dbReference type="PANTHER" id="PTHR43237">
    <property type="entry name" value="NADP-DEPENDENT MALIC ENZYME"/>
    <property type="match status" value="1"/>
</dbReference>
<dbReference type="GO" id="GO:0004470">
    <property type="term" value="F:malic enzyme activity"/>
    <property type="evidence" value="ECO:0007669"/>
    <property type="project" value="InterPro"/>
</dbReference>
<keyword evidence="9" id="KW-1185">Reference proteome</keyword>
<dbReference type="Pfam" id="PF03949">
    <property type="entry name" value="Malic_M"/>
    <property type="match status" value="1"/>
</dbReference>
<proteinExistence type="inferred from homology"/>
<organism evidence="8 9">
    <name type="scientific">Nitrosopumilus ureiphilus</name>
    <dbReference type="NCBI Taxonomy" id="1470067"/>
    <lineage>
        <taxon>Archaea</taxon>
        <taxon>Nitrososphaerota</taxon>
        <taxon>Nitrososphaeria</taxon>
        <taxon>Nitrosopumilales</taxon>
        <taxon>Nitrosopumilaceae</taxon>
        <taxon>Nitrosopumilus</taxon>
    </lineage>
</organism>
<sequence>MVSKKDAISLHKKLNGKIYIESKISKITNENLQLIYTPGVAEVCTEIFKHPETKYELTGKGNNVAIITDGTRILGLGNIGPDAALPVMEGKAVLYRKYGKIDAYPICLATRDKKKIIDVIMSIEPVFGAINLEDIESPKVLDISKEVAKKLSIPVFHDDRHGTAVVVLAALLNSLKIVDKKISKIKVVIAGAGSAGYCIAKLLYFAGCKNIIVLDSKGAIHKKRKINMDKYKMELSGFTNKNEKGQLSDTIKKADVFIGVSGIKGLLKPEMIKEMNEKSIVFALTNPDPEIDPVVAKKFGAQIVATGSFRYENKVNNAIVFPYLMRAILDLKIQKITMEILHTTALAIADSVPKKKLSEKFIIPSINNKTLQQRISRALEKVQR</sequence>
<dbReference type="InterPro" id="IPR001891">
    <property type="entry name" value="Malic_OxRdtase"/>
</dbReference>
<evidence type="ECO:0000259" key="6">
    <source>
        <dbReference type="SMART" id="SM00919"/>
    </source>
</evidence>
<evidence type="ECO:0000256" key="4">
    <source>
        <dbReference type="ARBA" id="ARBA00022723"/>
    </source>
</evidence>
<evidence type="ECO:0000256" key="3">
    <source>
        <dbReference type="ARBA" id="ARBA00008785"/>
    </source>
</evidence>
<dbReference type="PANTHER" id="PTHR43237:SF4">
    <property type="entry name" value="NADP-DEPENDENT MALIC ENZYME"/>
    <property type="match status" value="1"/>
</dbReference>
<dbReference type="GO" id="GO:0051287">
    <property type="term" value="F:NAD binding"/>
    <property type="evidence" value="ECO:0007669"/>
    <property type="project" value="InterPro"/>
</dbReference>
<dbReference type="KEGG" id="nue:C5F50_05130"/>
<evidence type="ECO:0000256" key="2">
    <source>
        <dbReference type="ARBA" id="ARBA00001946"/>
    </source>
</evidence>
<dbReference type="Pfam" id="PF00390">
    <property type="entry name" value="malic"/>
    <property type="match status" value="1"/>
</dbReference>
<accession>A0A7D5RAK2</accession>
<dbReference type="PIRSF" id="PIRSF000106">
    <property type="entry name" value="ME"/>
    <property type="match status" value="1"/>
</dbReference>
<evidence type="ECO:0000256" key="1">
    <source>
        <dbReference type="ARBA" id="ARBA00001936"/>
    </source>
</evidence>
<evidence type="ECO:0000313" key="9">
    <source>
        <dbReference type="Proteomes" id="UP000509478"/>
    </source>
</evidence>
<protein>
    <submittedName>
        <fullName evidence="8">NAD-dependent malic enzyme</fullName>
    </submittedName>
</protein>
<dbReference type="EMBL" id="CP026995">
    <property type="protein sequence ID" value="QLH06524.1"/>
    <property type="molecule type" value="Genomic_DNA"/>
</dbReference>
<dbReference type="Gene3D" id="3.40.50.720">
    <property type="entry name" value="NAD(P)-binding Rossmann-like Domain"/>
    <property type="match status" value="1"/>
</dbReference>
<evidence type="ECO:0000256" key="5">
    <source>
        <dbReference type="ARBA" id="ARBA00023002"/>
    </source>
</evidence>
<dbReference type="Gene3D" id="3.40.50.10380">
    <property type="entry name" value="Malic enzyme, N-terminal domain"/>
    <property type="match status" value="1"/>
</dbReference>
<gene>
    <name evidence="8" type="ORF">C5F50_05130</name>
</gene>
<keyword evidence="4" id="KW-0479">Metal-binding</keyword>
<dbReference type="SUPFAM" id="SSF51735">
    <property type="entry name" value="NAD(P)-binding Rossmann-fold domains"/>
    <property type="match status" value="1"/>
</dbReference>
<comment type="similarity">
    <text evidence="3">Belongs to the malic enzymes family.</text>
</comment>
<dbReference type="OrthoDB" id="45556at2157"/>
<comment type="cofactor">
    <cofactor evidence="1">
        <name>Mn(2+)</name>
        <dbReference type="ChEBI" id="CHEBI:29035"/>
    </cofactor>
</comment>
<dbReference type="SUPFAM" id="SSF53223">
    <property type="entry name" value="Aminoacid dehydrogenase-like, N-terminal domain"/>
    <property type="match status" value="1"/>
</dbReference>
<dbReference type="InterPro" id="IPR012302">
    <property type="entry name" value="Malic_NAD-bd"/>
</dbReference>
<evidence type="ECO:0000259" key="7">
    <source>
        <dbReference type="SMART" id="SM01274"/>
    </source>
</evidence>
<evidence type="ECO:0000313" key="8">
    <source>
        <dbReference type="EMBL" id="QLH06524.1"/>
    </source>
</evidence>
<dbReference type="GO" id="GO:0016616">
    <property type="term" value="F:oxidoreductase activity, acting on the CH-OH group of donors, NAD or NADP as acceptor"/>
    <property type="evidence" value="ECO:0007669"/>
    <property type="project" value="InterPro"/>
</dbReference>